<reference evidence="6 7" key="1">
    <citation type="submission" date="2014-09" db="EMBL/GenBank/DDBJ databases">
        <authorList>
            <person name="Ellenberger Sabrina"/>
        </authorList>
    </citation>
    <scope>NUCLEOTIDE SEQUENCE [LARGE SCALE GENOMIC DNA]</scope>
    <source>
        <strain evidence="6 7">CBS 412.66</strain>
    </source>
</reference>
<dbReference type="InterPro" id="IPR025160">
    <property type="entry name" value="AATF"/>
</dbReference>
<feature type="domain" description="Apoptosis-antagonizing transcription factor C-terminal" evidence="4">
    <location>
        <begin position="439"/>
        <end position="522"/>
    </location>
</feature>
<feature type="region of interest" description="Disordered" evidence="3">
    <location>
        <begin position="47"/>
        <end position="193"/>
    </location>
</feature>
<dbReference type="PANTHER" id="PTHR15565:SF0">
    <property type="entry name" value="PROTEIN AATF"/>
    <property type="match status" value="1"/>
</dbReference>
<dbReference type="InterPro" id="IPR039223">
    <property type="entry name" value="AATF/Bfr2"/>
</dbReference>
<dbReference type="AlphaFoldDB" id="A0A0B7N1W1"/>
<evidence type="ECO:0000256" key="1">
    <source>
        <dbReference type="ARBA" id="ARBA00008966"/>
    </source>
</evidence>
<evidence type="ECO:0000256" key="2">
    <source>
        <dbReference type="ARBA" id="ARBA00013850"/>
    </source>
</evidence>
<dbReference type="OrthoDB" id="5783963at2759"/>
<feature type="domain" description="AATF leucine zipper-containing" evidence="5">
    <location>
        <begin position="219"/>
        <end position="353"/>
    </location>
</feature>
<feature type="compositionally biased region" description="Acidic residues" evidence="3">
    <location>
        <begin position="135"/>
        <end position="180"/>
    </location>
</feature>
<dbReference type="STRING" id="35722.A0A0B7N1W1"/>
<evidence type="ECO:0000313" key="6">
    <source>
        <dbReference type="EMBL" id="CEP09490.1"/>
    </source>
</evidence>
<proteinExistence type="inferred from homology"/>
<dbReference type="Pfam" id="PF13339">
    <property type="entry name" value="AATF-Che1"/>
    <property type="match status" value="1"/>
</dbReference>
<keyword evidence="7" id="KW-1185">Reference proteome</keyword>
<dbReference type="Proteomes" id="UP000054107">
    <property type="component" value="Unassembled WGS sequence"/>
</dbReference>
<accession>A0A0B7N1W1</accession>
<dbReference type="GO" id="GO:0000462">
    <property type="term" value="P:maturation of SSU-rRNA from tricistronic rRNA transcript (SSU-rRNA, 5.8S rRNA, LSU-rRNA)"/>
    <property type="evidence" value="ECO:0007669"/>
    <property type="project" value="TreeGrafter"/>
</dbReference>
<feature type="compositionally biased region" description="Acidic residues" evidence="3">
    <location>
        <begin position="104"/>
        <end position="129"/>
    </location>
</feature>
<sequence>MSKSTSLASLIANLESTAPKGKFMPVIKYMKLRLTFLGVDYDPEDILEPLNDNNEHSDQESDDEGFGAREHYLSVGKSKLRSEQPLLEDPRYVGKRTSRKDIYSDEEVDEETNGEEEEEDDAETAESNDDYSAGENDEQGVPDDDSYDDEEDLLANTNSDDEEIEPSDSDDEDEVEELVSEAESVQKDDNDDEINAELRRIQEEEKQMISQLSKSAQADVEKGKHVRQQLTLWDNCLENRIRMQKVVDETNKLPQLDNFYSFQAESGSAVDKDVENAKKDLREVIDDLMSIRTDLFQQNGSIEIDQVDFNTRKRYLDNDQDDQYINALWHDISQINDVFVPFRNSTLEKWNNKVQVAAGARLNKKFKAFDQNILSQIESTMSDKPGLIKRTQLQRSDYKVLGKVNVEVDKEQEEIETEKKPDRHLNTYDVEIFDDQDFYQQQLRELIESRMVDTDDPTAIGMRWAARKQTEQKKKKKVVDRKSSKGRQLRFNIHEKLQNFMAPIPVGDWHESMVEELYTSLLGQRLGGESLAE</sequence>
<name>A0A0B7N1W1_9FUNG</name>
<gene>
    <name evidence="6" type="primary">PARPA_02989.1 scaffold 6049</name>
</gene>
<dbReference type="Pfam" id="PF08164">
    <property type="entry name" value="TRAUB"/>
    <property type="match status" value="1"/>
</dbReference>
<dbReference type="InterPro" id="IPR012617">
    <property type="entry name" value="AATF_C"/>
</dbReference>
<dbReference type="EMBL" id="LN721642">
    <property type="protein sequence ID" value="CEP09490.1"/>
    <property type="molecule type" value="Genomic_DNA"/>
</dbReference>
<evidence type="ECO:0000259" key="5">
    <source>
        <dbReference type="Pfam" id="PF13339"/>
    </source>
</evidence>
<evidence type="ECO:0000313" key="7">
    <source>
        <dbReference type="Proteomes" id="UP000054107"/>
    </source>
</evidence>
<evidence type="ECO:0000256" key="3">
    <source>
        <dbReference type="SAM" id="MobiDB-lite"/>
    </source>
</evidence>
<evidence type="ECO:0000259" key="4">
    <source>
        <dbReference type="Pfam" id="PF08164"/>
    </source>
</evidence>
<comment type="similarity">
    <text evidence="1">Belongs to the AATF family.</text>
</comment>
<dbReference type="PANTHER" id="PTHR15565">
    <property type="entry name" value="AATF PROTEIN APOPTOSIS ANTAGONIZING TRANSCRIPTION FACTOR"/>
    <property type="match status" value="1"/>
</dbReference>
<dbReference type="GO" id="GO:0005730">
    <property type="term" value="C:nucleolus"/>
    <property type="evidence" value="ECO:0007669"/>
    <property type="project" value="TreeGrafter"/>
</dbReference>
<protein>
    <recommendedName>
        <fullName evidence="2">Protein BFR2</fullName>
    </recommendedName>
</protein>
<organism evidence="6 7">
    <name type="scientific">Parasitella parasitica</name>
    <dbReference type="NCBI Taxonomy" id="35722"/>
    <lineage>
        <taxon>Eukaryota</taxon>
        <taxon>Fungi</taxon>
        <taxon>Fungi incertae sedis</taxon>
        <taxon>Mucoromycota</taxon>
        <taxon>Mucoromycotina</taxon>
        <taxon>Mucoromycetes</taxon>
        <taxon>Mucorales</taxon>
        <taxon>Mucorineae</taxon>
        <taxon>Mucoraceae</taxon>
        <taxon>Parasitella</taxon>
    </lineage>
</organism>